<evidence type="ECO:0000256" key="8">
    <source>
        <dbReference type="SAM" id="SignalP"/>
    </source>
</evidence>
<dbReference type="OrthoDB" id="5243084at2"/>
<evidence type="ECO:0000256" key="6">
    <source>
        <dbReference type="ARBA" id="ARBA00023049"/>
    </source>
</evidence>
<keyword evidence="10" id="KW-1185">Reference proteome</keyword>
<evidence type="ECO:0000256" key="3">
    <source>
        <dbReference type="ARBA" id="ARBA00012325"/>
    </source>
</evidence>
<keyword evidence="5" id="KW-0479">Metal-binding</keyword>
<evidence type="ECO:0000256" key="7">
    <source>
        <dbReference type="ARBA" id="ARBA00029927"/>
    </source>
</evidence>
<feature type="signal peptide" evidence="8">
    <location>
        <begin position="1"/>
        <end position="28"/>
    </location>
</feature>
<comment type="catalytic activity">
    <reaction evidence="1">
        <text>Hydrolyzes proteins with a preference for Tyr or Phe in the P1' position. Has no action on amino-acid p-nitroanilides.</text>
        <dbReference type="EC" id="3.4.24.77"/>
    </reaction>
</comment>
<evidence type="ECO:0000256" key="4">
    <source>
        <dbReference type="ARBA" id="ARBA00019129"/>
    </source>
</evidence>
<keyword evidence="9" id="KW-0378">Hydrolase</keyword>
<name>A0A426JM49_9PSEU</name>
<accession>A0A426JM49</accession>
<comment type="similarity">
    <text evidence="2">Belongs to the peptidase M7 family.</text>
</comment>
<sequence>MPRFSTTTALAGAATAFLLVASAPLAGAVPTDTAEPHVVTYDASQAEEFQTAVDEAAATWNEQVTNVKFEKATDGQADLTVVADDGWPRAQVEDLGAGTVWMGREAVNERHHIPRIATHEIGHILGLPDNRTGVCEDLMSGASAGTDCQNNLPNPEEKAEVEQNFAQGVAIAPQLLSEAPANR</sequence>
<dbReference type="Pfam" id="PF02031">
    <property type="entry name" value="Peptidase_M7"/>
    <property type="match status" value="1"/>
</dbReference>
<evidence type="ECO:0000256" key="1">
    <source>
        <dbReference type="ARBA" id="ARBA00000612"/>
    </source>
</evidence>
<dbReference type="EMBL" id="RSAA01000020">
    <property type="protein sequence ID" value="RRO14303.1"/>
    <property type="molecule type" value="Genomic_DNA"/>
</dbReference>
<evidence type="ECO:0000256" key="2">
    <source>
        <dbReference type="ARBA" id="ARBA00006571"/>
    </source>
</evidence>
<evidence type="ECO:0000256" key="5">
    <source>
        <dbReference type="ARBA" id="ARBA00022723"/>
    </source>
</evidence>
<reference evidence="9 10" key="1">
    <citation type="submission" date="2018-11" db="EMBL/GenBank/DDBJ databases">
        <title>Saccharopolyspora rhizosphaerae sp. nov., an actinomycete isolated from rhizosphere soil in Thailand.</title>
        <authorList>
            <person name="Intra B."/>
            <person name="Euanorasetr J."/>
            <person name="Take A."/>
            <person name="Inahashi Y."/>
            <person name="Mori M."/>
            <person name="Panbangred W."/>
            <person name="Matsumoto A."/>
        </authorList>
    </citation>
    <scope>NUCLEOTIDE SEQUENCE [LARGE SCALE GENOMIC DNA]</scope>
    <source>
        <strain evidence="9 10">H219</strain>
    </source>
</reference>
<dbReference type="GO" id="GO:0008270">
    <property type="term" value="F:zinc ion binding"/>
    <property type="evidence" value="ECO:0007669"/>
    <property type="project" value="InterPro"/>
</dbReference>
<dbReference type="InterPro" id="IPR024079">
    <property type="entry name" value="MetalloPept_cat_dom_sf"/>
</dbReference>
<dbReference type="InterPro" id="IPR000013">
    <property type="entry name" value="Peptidase_M7"/>
</dbReference>
<evidence type="ECO:0000313" key="9">
    <source>
        <dbReference type="EMBL" id="RRO14303.1"/>
    </source>
</evidence>
<dbReference type="GO" id="GO:0004222">
    <property type="term" value="F:metalloendopeptidase activity"/>
    <property type="evidence" value="ECO:0007669"/>
    <property type="project" value="InterPro"/>
</dbReference>
<evidence type="ECO:0000313" key="10">
    <source>
        <dbReference type="Proteomes" id="UP000274515"/>
    </source>
</evidence>
<dbReference type="EC" id="3.4.24.77" evidence="3"/>
<feature type="chain" id="PRO_5019408577" description="Extracellular small neutral protease" evidence="8">
    <location>
        <begin position="29"/>
        <end position="183"/>
    </location>
</feature>
<dbReference type="AlphaFoldDB" id="A0A426JM49"/>
<keyword evidence="6 9" id="KW-0482">Metalloprotease</keyword>
<dbReference type="Gene3D" id="3.40.390.10">
    <property type="entry name" value="Collagenase (Catalytic Domain)"/>
    <property type="match status" value="1"/>
</dbReference>
<keyword evidence="8" id="KW-0732">Signal</keyword>
<dbReference type="SUPFAM" id="SSF55486">
    <property type="entry name" value="Metalloproteases ('zincins'), catalytic domain"/>
    <property type="match status" value="1"/>
</dbReference>
<dbReference type="GO" id="GO:0006508">
    <property type="term" value="P:proteolysis"/>
    <property type="evidence" value="ECO:0007669"/>
    <property type="project" value="UniProtKB-KW"/>
</dbReference>
<dbReference type="GO" id="GO:0005576">
    <property type="term" value="C:extracellular region"/>
    <property type="evidence" value="ECO:0007669"/>
    <property type="project" value="InterPro"/>
</dbReference>
<dbReference type="RefSeq" id="WP_125092372.1">
    <property type="nucleotide sequence ID" value="NZ_RSAA01000020.1"/>
</dbReference>
<organism evidence="9 10">
    <name type="scientific">Saccharopolyspora rhizosphaerae</name>
    <dbReference type="NCBI Taxonomy" id="2492662"/>
    <lineage>
        <taxon>Bacteria</taxon>
        <taxon>Bacillati</taxon>
        <taxon>Actinomycetota</taxon>
        <taxon>Actinomycetes</taxon>
        <taxon>Pseudonocardiales</taxon>
        <taxon>Pseudonocardiaceae</taxon>
        <taxon>Saccharopolyspora</taxon>
    </lineage>
</organism>
<proteinExistence type="inferred from homology"/>
<protein>
    <recommendedName>
        <fullName evidence="4">Extracellular small neutral protease</fullName>
        <ecNumber evidence="3">3.4.24.77</ecNumber>
    </recommendedName>
    <alternativeName>
        <fullName evidence="7">Snapalysin</fullName>
    </alternativeName>
</protein>
<keyword evidence="9" id="KW-0645">Protease</keyword>
<comment type="caution">
    <text evidence="9">The sequence shown here is derived from an EMBL/GenBank/DDBJ whole genome shotgun (WGS) entry which is preliminary data.</text>
</comment>
<gene>
    <name evidence="9" type="ORF">EIL87_21520</name>
</gene>
<dbReference type="PRINTS" id="PR00787">
    <property type="entry name" value="NEUTRALPTASE"/>
</dbReference>
<dbReference type="Proteomes" id="UP000274515">
    <property type="component" value="Unassembled WGS sequence"/>
</dbReference>